<dbReference type="Pfam" id="PF13020">
    <property type="entry name" value="NOV_C"/>
    <property type="match status" value="1"/>
</dbReference>
<dbReference type="Proteomes" id="UP000218702">
    <property type="component" value="Chromosome"/>
</dbReference>
<evidence type="ECO:0000256" key="4">
    <source>
        <dbReference type="ARBA" id="ARBA00022840"/>
    </source>
</evidence>
<organism evidence="8 9">
    <name type="scientific">Dolichospermum compactum NIES-806</name>
    <dbReference type="NCBI Taxonomy" id="1973481"/>
    <lineage>
        <taxon>Bacteria</taxon>
        <taxon>Bacillati</taxon>
        <taxon>Cyanobacteriota</taxon>
        <taxon>Cyanophyceae</taxon>
        <taxon>Nostocales</taxon>
        <taxon>Aphanizomenonaceae</taxon>
        <taxon>Dolichospermum</taxon>
        <taxon>Dolichospermum compactum</taxon>
    </lineage>
</organism>
<dbReference type="InterPro" id="IPR014001">
    <property type="entry name" value="Helicase_ATP-bd"/>
</dbReference>
<feature type="coiled-coil region" evidence="5">
    <location>
        <begin position="439"/>
        <end position="481"/>
    </location>
</feature>
<dbReference type="InterPro" id="IPR001650">
    <property type="entry name" value="Helicase_C-like"/>
</dbReference>
<dbReference type="SMART" id="SM00490">
    <property type="entry name" value="HELICc"/>
    <property type="match status" value="1"/>
</dbReference>
<keyword evidence="2" id="KW-0378">Hydrolase</keyword>
<feature type="domain" description="Helicase ATP-binding" evidence="6">
    <location>
        <begin position="115"/>
        <end position="286"/>
    </location>
</feature>
<dbReference type="InterPro" id="IPR024975">
    <property type="entry name" value="NOV_C"/>
</dbReference>
<dbReference type="PANTHER" id="PTHR45766">
    <property type="entry name" value="DNA ANNEALING HELICASE AND ENDONUCLEASE ZRANB3 FAMILY MEMBER"/>
    <property type="match status" value="1"/>
</dbReference>
<gene>
    <name evidence="8" type="ORF">NIES806_38930</name>
</gene>
<reference evidence="8 9" key="1">
    <citation type="submission" date="2017-06" db="EMBL/GenBank/DDBJ databases">
        <title>Genome sequencing of cyanobaciteial culture collection at National Institute for Environmental Studies (NIES).</title>
        <authorList>
            <person name="Hirose Y."/>
            <person name="Shimura Y."/>
            <person name="Fujisawa T."/>
            <person name="Nakamura Y."/>
            <person name="Kawachi M."/>
        </authorList>
    </citation>
    <scope>NUCLEOTIDE SEQUENCE [LARGE SCALE GENOMIC DNA]</scope>
    <source>
        <strain evidence="8 9">NIES-806</strain>
    </source>
</reference>
<dbReference type="InterPro" id="IPR038718">
    <property type="entry name" value="SNF2-like_sf"/>
</dbReference>
<dbReference type="EMBL" id="AP018316">
    <property type="protein sequence ID" value="BAZ87663.1"/>
    <property type="molecule type" value="Genomic_DNA"/>
</dbReference>
<evidence type="ECO:0000259" key="6">
    <source>
        <dbReference type="PROSITE" id="PS51192"/>
    </source>
</evidence>
<keyword evidence="9" id="KW-1185">Reference proteome</keyword>
<dbReference type="GO" id="GO:0004386">
    <property type="term" value="F:helicase activity"/>
    <property type="evidence" value="ECO:0007669"/>
    <property type="project" value="UniProtKB-KW"/>
</dbReference>
<keyword evidence="1" id="KW-0547">Nucleotide-binding</keyword>
<dbReference type="AlphaFoldDB" id="A0A1Z4V8E4"/>
<evidence type="ECO:0000256" key="3">
    <source>
        <dbReference type="ARBA" id="ARBA00022806"/>
    </source>
</evidence>
<keyword evidence="3 8" id="KW-0347">Helicase</keyword>
<dbReference type="Pfam" id="PF00271">
    <property type="entry name" value="Helicase_C"/>
    <property type="match status" value="1"/>
</dbReference>
<evidence type="ECO:0000259" key="7">
    <source>
        <dbReference type="PROSITE" id="PS51194"/>
    </source>
</evidence>
<dbReference type="Gene3D" id="3.40.50.10810">
    <property type="entry name" value="Tandem AAA-ATPase domain"/>
    <property type="match status" value="1"/>
</dbReference>
<accession>A0A1Z4V8E4</accession>
<dbReference type="CDD" id="cd18793">
    <property type="entry name" value="SF2_C_SNF"/>
    <property type="match status" value="1"/>
</dbReference>
<dbReference type="SMART" id="SM00487">
    <property type="entry name" value="DEXDc"/>
    <property type="match status" value="1"/>
</dbReference>
<sequence>MKIEQLQPGIIICGDKFPEPVKVLSSKMIGTYRVKIEAVGINSDKYYHPVIPIQELINLQEQKDVQFQFTGNPESVFLYLEGTRIRNAFQFDPLYGISASQIDPLPHQIEAIYHYILKSPNIRFLLADDPGAGKTIMGGLLIKELKYRGLVNRVLIVVPGHLKDQWLREMKERFSEKFLMVDRGVVNASWSQNVWTEFPQIITSLDFIKQNDVQLAFNDARWDLVIVDEAHKMSAYKYGEKVSKTARYTVGETLSSNSKYLILLTATPHRGDPENFKLFLDLLQPNFFANTEMLATSIEDADNPLFLRRLKEDLKNFDGQPLFPPRLVETIKYYLNEEEKKLYNAVTDYVEENFNKALQKEKRNVAFALTVLQRRLASSVRAVLKSLERRKQRLEDLYKKGKLIQDGIYHEDYLEDLEEEERYSKEEELLAKLTSAESLDELKLEITNLEFLVKLAKAAEKQEIETKLNRLREVLEERKIRESKEKLLIFTESKDTMEYLAEKLKKWQYSVTLIHGGLNMDARIKAEHEFKNQAQIMVATEAAGEGINLQFCWLMVNYDIPWNPNRLEQRMGRIHRYGQQHEVHIYNLVALDTREGKVLQKLFDKLEAMKEALGDRVFDVIGDVLQGASLKDLILDAIANKRTIDDILAQMDKVPDMEAINKVKQASLEALATRHIDLSRINQEQRTAKENRLVPEYIERFFLRAAKHLKIKVEKRQNGFWRIPSVPFELRNQPHEFKLKYGEVQREYLNFGFDKNTTFKAQAELVTSGHPLMEAILEHLFKQYQKEIDKGSVFLDPDGKWDGLLWFMSGEIQDGSGEIAGRRLVCLYQDKLDNFQIVNPSVLWDLKPNDESTEIIEELVEALKVSNLKSKLENAIAYILDNYLDPYQEELLQKRLSDAQIKRKYGLKSIDSLILESEAKLTDYEIRKIQGDNIPDVIIGNEQRNRDDLEQKKLKLEEDIRVQTNLYLSEPEILSVIQVIPIVSKFGGSDQHTNKEIELIGMETTIEYEKQQQRNPQDVSLEYVGYDIRSCDDSGNYRYIEVKARSATGAISLTPNEWVMANRLGDEYWLYIVENAATNPTLYTIQNPALHLNPAEEVSVIRYVVNDWRYHANCESNQS</sequence>
<keyword evidence="4" id="KW-0067">ATP-binding</keyword>
<dbReference type="GO" id="GO:0005524">
    <property type="term" value="F:ATP binding"/>
    <property type="evidence" value="ECO:0007669"/>
    <property type="project" value="UniProtKB-KW"/>
</dbReference>
<dbReference type="CDD" id="cd18011">
    <property type="entry name" value="DEXDc_RapA"/>
    <property type="match status" value="1"/>
</dbReference>
<dbReference type="Gene3D" id="3.40.50.300">
    <property type="entry name" value="P-loop containing nucleotide triphosphate hydrolases"/>
    <property type="match status" value="1"/>
</dbReference>
<name>A0A1Z4V8E4_9CYAN</name>
<dbReference type="KEGG" id="dcm:NIES806_38930"/>
<dbReference type="SUPFAM" id="SSF52540">
    <property type="entry name" value="P-loop containing nucleoside triphosphate hydrolases"/>
    <property type="match status" value="2"/>
</dbReference>
<dbReference type="OrthoDB" id="9814088at2"/>
<dbReference type="InterPro" id="IPR057342">
    <property type="entry name" value="DEXDc_RapA"/>
</dbReference>
<evidence type="ECO:0000313" key="9">
    <source>
        <dbReference type="Proteomes" id="UP000218702"/>
    </source>
</evidence>
<dbReference type="InterPro" id="IPR027417">
    <property type="entry name" value="P-loop_NTPase"/>
</dbReference>
<dbReference type="PROSITE" id="PS51194">
    <property type="entry name" value="HELICASE_CTER"/>
    <property type="match status" value="1"/>
</dbReference>
<keyword evidence="5" id="KW-0175">Coiled coil</keyword>
<feature type="coiled-coil region" evidence="5">
    <location>
        <begin position="377"/>
        <end position="404"/>
    </location>
</feature>
<feature type="coiled-coil region" evidence="5">
    <location>
        <begin position="939"/>
        <end position="966"/>
    </location>
</feature>
<dbReference type="InterPro" id="IPR000330">
    <property type="entry name" value="SNF2_N"/>
</dbReference>
<protein>
    <submittedName>
        <fullName evidence="8">Helicase-like protein</fullName>
    </submittedName>
</protein>
<evidence type="ECO:0000256" key="5">
    <source>
        <dbReference type="SAM" id="Coils"/>
    </source>
</evidence>
<feature type="domain" description="Helicase C-terminal" evidence="7">
    <location>
        <begin position="467"/>
        <end position="625"/>
    </location>
</feature>
<dbReference type="PANTHER" id="PTHR45766:SF6">
    <property type="entry name" value="SWI_SNF-RELATED MATRIX-ASSOCIATED ACTIN-DEPENDENT REGULATOR OF CHROMATIN SUBFAMILY A-LIKE PROTEIN 1"/>
    <property type="match status" value="1"/>
</dbReference>
<evidence type="ECO:0000256" key="2">
    <source>
        <dbReference type="ARBA" id="ARBA00022801"/>
    </source>
</evidence>
<dbReference type="Pfam" id="PF00176">
    <property type="entry name" value="SNF2-rel_dom"/>
    <property type="match status" value="1"/>
</dbReference>
<dbReference type="GO" id="GO:0016787">
    <property type="term" value="F:hydrolase activity"/>
    <property type="evidence" value="ECO:0007669"/>
    <property type="project" value="UniProtKB-KW"/>
</dbReference>
<proteinExistence type="predicted"/>
<evidence type="ECO:0000313" key="8">
    <source>
        <dbReference type="EMBL" id="BAZ87663.1"/>
    </source>
</evidence>
<dbReference type="RefSeq" id="WP_096669806.1">
    <property type="nucleotide sequence ID" value="NZ_AP018316.1"/>
</dbReference>
<dbReference type="InterPro" id="IPR049730">
    <property type="entry name" value="SNF2/RAD54-like_C"/>
</dbReference>
<evidence type="ECO:0000256" key="1">
    <source>
        <dbReference type="ARBA" id="ARBA00022741"/>
    </source>
</evidence>
<dbReference type="PROSITE" id="PS51192">
    <property type="entry name" value="HELICASE_ATP_BIND_1"/>
    <property type="match status" value="1"/>
</dbReference>